<keyword evidence="1" id="KW-0677">Repeat</keyword>
<protein>
    <recommendedName>
        <fullName evidence="5">Pentatricopeptide repeat-containing protein</fullName>
    </recommendedName>
</protein>
<dbReference type="PROSITE" id="PS51375">
    <property type="entry name" value="PPR"/>
    <property type="match status" value="4"/>
</dbReference>
<dbReference type="InterPro" id="IPR002885">
    <property type="entry name" value="PPR_rpt"/>
</dbReference>
<evidence type="ECO:0000313" key="4">
    <source>
        <dbReference type="Proteomes" id="UP001497444"/>
    </source>
</evidence>
<dbReference type="Pfam" id="PF20431">
    <property type="entry name" value="E_motif"/>
    <property type="match status" value="1"/>
</dbReference>
<evidence type="ECO:0000256" key="1">
    <source>
        <dbReference type="ARBA" id="ARBA00022737"/>
    </source>
</evidence>
<evidence type="ECO:0000313" key="3">
    <source>
        <dbReference type="EMBL" id="CAK9261575.1"/>
    </source>
</evidence>
<feature type="repeat" description="PPR" evidence="2">
    <location>
        <begin position="379"/>
        <end position="413"/>
    </location>
</feature>
<dbReference type="InterPro" id="IPR046848">
    <property type="entry name" value="E_motif"/>
</dbReference>
<dbReference type="Pfam" id="PF01535">
    <property type="entry name" value="PPR"/>
    <property type="match status" value="5"/>
</dbReference>
<proteinExistence type="predicted"/>
<feature type="repeat" description="PPR" evidence="2">
    <location>
        <begin position="74"/>
        <end position="108"/>
    </location>
</feature>
<dbReference type="SUPFAM" id="SSF48452">
    <property type="entry name" value="TPR-like"/>
    <property type="match status" value="2"/>
</dbReference>
<reference evidence="3" key="1">
    <citation type="submission" date="2024-02" db="EMBL/GenBank/DDBJ databases">
        <authorList>
            <consortium name="ELIXIR-Norway"/>
            <consortium name="Elixir Norway"/>
        </authorList>
    </citation>
    <scope>NUCLEOTIDE SEQUENCE</scope>
</reference>
<organism evidence="3 4">
    <name type="scientific">Sphagnum jensenii</name>
    <dbReference type="NCBI Taxonomy" id="128206"/>
    <lineage>
        <taxon>Eukaryota</taxon>
        <taxon>Viridiplantae</taxon>
        <taxon>Streptophyta</taxon>
        <taxon>Embryophyta</taxon>
        <taxon>Bryophyta</taxon>
        <taxon>Sphagnophytina</taxon>
        <taxon>Sphagnopsida</taxon>
        <taxon>Sphagnales</taxon>
        <taxon>Sphagnaceae</taxon>
        <taxon>Sphagnum</taxon>
    </lineage>
</organism>
<dbReference type="Gene3D" id="1.25.40.10">
    <property type="entry name" value="Tetratricopeptide repeat domain"/>
    <property type="match status" value="6"/>
</dbReference>
<evidence type="ECO:0008006" key="5">
    <source>
        <dbReference type="Google" id="ProtNLM"/>
    </source>
</evidence>
<gene>
    <name evidence="3" type="ORF">CSSPJE1EN1_LOCUS7053</name>
</gene>
<dbReference type="Pfam" id="PF13041">
    <property type="entry name" value="PPR_2"/>
    <property type="match status" value="3"/>
</dbReference>
<dbReference type="NCBIfam" id="TIGR00756">
    <property type="entry name" value="PPR"/>
    <property type="match status" value="6"/>
</dbReference>
<dbReference type="InterPro" id="IPR046960">
    <property type="entry name" value="PPR_At4g14850-like_plant"/>
</dbReference>
<sequence length="558" mass="62188">MNFNHYSRMTNNLPTSQMYKETHTSVMELLLNNRVVRVDSQAYASVLQACTKMKALAQGKQIHAHLLKRKWHLDIFLGNNLLNMYTQCGSLPDACKLFDEMQRRNIDTWNAMIRGFAEQGHFEDALKDARGVFDGMQKRDVVSWNAMIAGYSRQNLHEDAFSLFDEMQTAGIVPTKFTMTSILGACCSPAALEQGKQIHACCSKAGFESDIRVGTALVSMYAKCGSVVDAKKVFDKMPTRNTFSWTAMIRAYAREGMYAKCGSMEDAHRIFDSMPQRNVVSWTAMISGYAQQNHSKAAIEVFSQMQREGVKPDRVTFISILDACANLAALQKGKSIHAQILKAGLDSDNGVEIALVNMYAKCGSLVHADQVFDKMLQRDVVVWTVMIVGYAQHGRGKEAIQLFEWMKQEGVKPDSLTFTGLLTACSHVGLVEEGRCYFRSITQDYGITPAMQHYGSMVDLLGRAGRLDEAADFIEKMPFEADASVWGALLGACKIHCNVELAECAAKRLLVLDPDNGSWYVLLSNIYAAAGMSDKAQYMRKSMKKRGSMKDPGPSWVE</sequence>
<feature type="non-terminal residue" evidence="3">
    <location>
        <position position="558"/>
    </location>
</feature>
<dbReference type="PANTHER" id="PTHR47926">
    <property type="entry name" value="PENTATRICOPEPTIDE REPEAT-CONTAINING PROTEIN"/>
    <property type="match status" value="1"/>
</dbReference>
<feature type="repeat" description="PPR" evidence="2">
    <location>
        <begin position="140"/>
        <end position="174"/>
    </location>
</feature>
<accession>A0ABP0W477</accession>
<dbReference type="EMBL" id="OZ020109">
    <property type="protein sequence ID" value="CAK9261575.1"/>
    <property type="molecule type" value="Genomic_DNA"/>
</dbReference>
<name>A0ABP0W477_9BRYO</name>
<keyword evidence="4" id="KW-1185">Reference proteome</keyword>
<evidence type="ECO:0000256" key="2">
    <source>
        <dbReference type="PROSITE-ProRule" id="PRU00708"/>
    </source>
</evidence>
<feature type="repeat" description="PPR" evidence="2">
    <location>
        <begin position="278"/>
        <end position="312"/>
    </location>
</feature>
<dbReference type="InterPro" id="IPR011990">
    <property type="entry name" value="TPR-like_helical_dom_sf"/>
</dbReference>
<dbReference type="Proteomes" id="UP001497444">
    <property type="component" value="Chromosome 14"/>
</dbReference>